<evidence type="ECO:0000256" key="3">
    <source>
        <dbReference type="ARBA" id="ARBA00004742"/>
    </source>
</evidence>
<dbReference type="CDD" id="cd05403">
    <property type="entry name" value="NT_KNTase_like"/>
    <property type="match status" value="1"/>
</dbReference>
<dbReference type="Gene3D" id="3.30.470.20">
    <property type="entry name" value="ATP-grasp fold, B domain"/>
    <property type="match status" value="1"/>
</dbReference>
<keyword evidence="9" id="KW-0547">Nucleotide-binding</keyword>
<dbReference type="InterPro" id="IPR043519">
    <property type="entry name" value="NT_sf"/>
</dbReference>
<keyword evidence="10" id="KW-0418">Kinase</keyword>
<dbReference type="PANTHER" id="PTHR43030">
    <property type="entry name" value="PHOSPHOENOLPYRUVATE SYNTHASE"/>
    <property type="match status" value="1"/>
</dbReference>
<evidence type="ECO:0000256" key="7">
    <source>
        <dbReference type="ARBA" id="ARBA00022679"/>
    </source>
</evidence>
<evidence type="ECO:0000256" key="6">
    <source>
        <dbReference type="ARBA" id="ARBA00021623"/>
    </source>
</evidence>
<dbReference type="InterPro" id="IPR002192">
    <property type="entry name" value="PPDK_AMP/ATP-bd"/>
</dbReference>
<dbReference type="InterPro" id="IPR002934">
    <property type="entry name" value="Polymerase_NTP_transf_dom"/>
</dbReference>
<dbReference type="InterPro" id="IPR013815">
    <property type="entry name" value="ATP_grasp_subdomain_1"/>
</dbReference>
<dbReference type="OrthoDB" id="9812167at2"/>
<gene>
    <name evidence="17" type="ORF">SPSYN_01711</name>
</gene>
<dbReference type="SUPFAM" id="SSF56059">
    <property type="entry name" value="Glutathione synthetase ATP-binding domain-like"/>
    <property type="match status" value="1"/>
</dbReference>
<keyword evidence="12" id="KW-0460">Magnesium</keyword>
<evidence type="ECO:0000256" key="9">
    <source>
        <dbReference type="ARBA" id="ARBA00022741"/>
    </source>
</evidence>
<dbReference type="Pfam" id="PF01326">
    <property type="entry name" value="PPDK_N"/>
    <property type="match status" value="1"/>
</dbReference>
<evidence type="ECO:0000256" key="8">
    <source>
        <dbReference type="ARBA" id="ARBA00022723"/>
    </source>
</evidence>
<evidence type="ECO:0000256" key="2">
    <source>
        <dbReference type="ARBA" id="ARBA00002988"/>
    </source>
</evidence>
<comment type="cofactor">
    <cofactor evidence="1">
        <name>Mg(2+)</name>
        <dbReference type="ChEBI" id="CHEBI:18420"/>
    </cofactor>
</comment>
<keyword evidence="11" id="KW-0067">ATP-binding</keyword>
<evidence type="ECO:0000256" key="4">
    <source>
        <dbReference type="ARBA" id="ARBA00007837"/>
    </source>
</evidence>
<evidence type="ECO:0000313" key="18">
    <source>
        <dbReference type="Proteomes" id="UP000798488"/>
    </source>
</evidence>
<dbReference type="AlphaFoldDB" id="A0A9D2WQM5"/>
<comment type="caution">
    <text evidence="17">The sequence shown here is derived from an EMBL/GenBank/DDBJ whole genome shotgun (WGS) entry which is preliminary data.</text>
</comment>
<feature type="domain" description="Polymerase nucleotidyl transferase" evidence="16">
    <location>
        <begin position="945"/>
        <end position="981"/>
    </location>
</feature>
<dbReference type="InterPro" id="IPR006319">
    <property type="entry name" value="PEP_synth"/>
</dbReference>
<evidence type="ECO:0000313" key="17">
    <source>
        <dbReference type="EMBL" id="KAF1085568.1"/>
    </source>
</evidence>
<dbReference type="GO" id="GO:0005524">
    <property type="term" value="F:ATP binding"/>
    <property type="evidence" value="ECO:0007669"/>
    <property type="project" value="UniProtKB-KW"/>
</dbReference>
<sequence length="1045" mass="119670">MVDELQGIPVEAFIERAKELECLYLVDDALTKNSIPEILMEISSILPQGFCNPQACVVNIVFDDQTYTAKPEIAIHREIRSPIIVGDEVRGYLQAAYPYNEDEEDKNIFLVQEEKLLNTVAKKISQMIERKSFQETSGSRSNWEAIIKLLQITDHEMLLYVCEKLLALLAKDNQDSVREIYQEMNWTKYEYQGEINFPLEKMPAVDVLRLSESVFNVAKTYLKDSQIFHYINLWIYQGKTYDLIKLVDKADADVKDVLKALSKYLKTVKSNAIYNKATQRWLIVELARRFLTDNPKLIENARKYALVEDFCELLKTFICSPKSTGKIGGKAAGLFLAKQIIKNYSADNPGFANIKVPKTWYIASDELVKLIHDNGLDELNEHKYRDLLEIRIIYPKVIQTLKNARLSPYVMNELYQILEYSENKPLIIRSSSLLEDQLGSSFSGKYKSLFLTNKGTRAERLKSLVDGILEVYASMFSPDSIQYRIEHNLLDYTDQMGVMIQEVVGCRIGPYYAPIFSGVAFSNNEFRWSPRIKREDGLLRMVVGLGTRAVDRVGDDFPVLISPGQPNIRVNQVPQEMHKYSPQKMDVLDIENNRFLTISIAQYIKDYGSDIPRLNYIASVLKDDFITELNKFTTDFQRDNIIITFDELIEKTPIVAQLHSVMSLLQEKLGYPVDIEFASDGENIYLLQCRPQSTTQGNFPVAIPTNIAVQNMIFTANRYVSNGRVTGIKTVVYVDPEEYVKLESHQDLVNVGIAIGELNRILPRRSFILMGPGRWGSRGDIKLGVRVTYSDINNSSMLIEVANKESKYQPELSFGTHFFQDLVEENIKYLPLYPEDNEVLFSNYFFTRSSNALAKILPAYAYLEHVIKVINVADNYHGQELLVLMNADLEKAVAYLDYPAKDDANSNANLFEIEDKTADPKDNQGWKWRHYMAEQISAKMDLKAFGVKGIYLFGSTNYGTARLNSDIDLIIHFEGTPEQRQALDLWLNGWSMALSEINYLKTGYRTDGLLDIHYVTDQDIKNQTLFASKINSIYDPAHLLRLRED</sequence>
<dbReference type="Proteomes" id="UP000798488">
    <property type="component" value="Unassembled WGS sequence"/>
</dbReference>
<dbReference type="EMBL" id="LSRS01000003">
    <property type="protein sequence ID" value="KAF1085568.1"/>
    <property type="molecule type" value="Genomic_DNA"/>
</dbReference>
<comment type="function">
    <text evidence="2">Catalyzes the phosphorylation of pyruvate to phosphoenolpyruvate.</text>
</comment>
<dbReference type="EC" id="2.7.9.2" evidence="5"/>
<reference evidence="17" key="1">
    <citation type="submission" date="2016-02" db="EMBL/GenBank/DDBJ databases">
        <title>Draft Genome Sequence of Sporotomaculum syntrophicum Strain FB, a Syntrophic Benzoate Degrader.</title>
        <authorList>
            <person name="Nobu M.K."/>
            <person name="Narihiro T."/>
            <person name="Qiu Y.-L."/>
            <person name="Ohashi A."/>
            <person name="Liu W.-T."/>
            <person name="Yuji S."/>
        </authorList>
    </citation>
    <scope>NUCLEOTIDE SEQUENCE</scope>
    <source>
        <strain evidence="17">FB</strain>
    </source>
</reference>
<evidence type="ECO:0000256" key="5">
    <source>
        <dbReference type="ARBA" id="ARBA00011996"/>
    </source>
</evidence>
<keyword evidence="18" id="KW-1185">Reference proteome</keyword>
<evidence type="ECO:0000256" key="14">
    <source>
        <dbReference type="ARBA" id="ARBA00047700"/>
    </source>
</evidence>
<name>A0A9D2WQM5_9FIRM</name>
<protein>
    <recommendedName>
        <fullName evidence="6">Phosphoenolpyruvate synthase</fullName>
        <ecNumber evidence="5">2.7.9.2</ecNumber>
    </recommendedName>
    <alternativeName>
        <fullName evidence="13">Pyruvate, water dikinase</fullName>
    </alternativeName>
</protein>
<dbReference type="GO" id="GO:0016779">
    <property type="term" value="F:nucleotidyltransferase activity"/>
    <property type="evidence" value="ECO:0007669"/>
    <property type="project" value="InterPro"/>
</dbReference>
<dbReference type="SUPFAM" id="SSF81301">
    <property type="entry name" value="Nucleotidyltransferase"/>
    <property type="match status" value="1"/>
</dbReference>
<evidence type="ECO:0000256" key="10">
    <source>
        <dbReference type="ARBA" id="ARBA00022777"/>
    </source>
</evidence>
<dbReference type="RefSeq" id="WP_161822017.1">
    <property type="nucleotide sequence ID" value="NZ_LSRS01000003.1"/>
</dbReference>
<evidence type="ECO:0000256" key="13">
    <source>
        <dbReference type="ARBA" id="ARBA00033470"/>
    </source>
</evidence>
<feature type="domain" description="Pyruvate phosphate dikinase AMP/ATP-binding" evidence="15">
    <location>
        <begin position="326"/>
        <end position="702"/>
    </location>
</feature>
<evidence type="ECO:0000256" key="1">
    <source>
        <dbReference type="ARBA" id="ARBA00001946"/>
    </source>
</evidence>
<evidence type="ECO:0000259" key="15">
    <source>
        <dbReference type="Pfam" id="PF01326"/>
    </source>
</evidence>
<dbReference type="GO" id="GO:0008986">
    <property type="term" value="F:pyruvate, water dikinase activity"/>
    <property type="evidence" value="ECO:0007669"/>
    <property type="project" value="UniProtKB-EC"/>
</dbReference>
<comment type="similarity">
    <text evidence="4">Belongs to the PEP-utilizing enzyme family.</text>
</comment>
<keyword evidence="7" id="KW-0808">Transferase</keyword>
<accession>A0A9D2WQM5</accession>
<dbReference type="PANTHER" id="PTHR43030:SF1">
    <property type="entry name" value="PHOSPHOENOLPYRUVATE SYNTHASE"/>
    <property type="match status" value="1"/>
</dbReference>
<comment type="pathway">
    <text evidence="3">Carbohydrate biosynthesis; gluconeogenesis.</text>
</comment>
<dbReference type="Gene3D" id="3.30.1490.20">
    <property type="entry name" value="ATP-grasp fold, A domain"/>
    <property type="match status" value="1"/>
</dbReference>
<proteinExistence type="inferred from homology"/>
<evidence type="ECO:0000256" key="12">
    <source>
        <dbReference type="ARBA" id="ARBA00022842"/>
    </source>
</evidence>
<dbReference type="Gene3D" id="3.30.460.10">
    <property type="entry name" value="Beta Polymerase, domain 2"/>
    <property type="match status" value="1"/>
</dbReference>
<keyword evidence="8" id="KW-0479">Metal-binding</keyword>
<evidence type="ECO:0000259" key="16">
    <source>
        <dbReference type="Pfam" id="PF01909"/>
    </source>
</evidence>
<evidence type="ECO:0000256" key="11">
    <source>
        <dbReference type="ARBA" id="ARBA00022840"/>
    </source>
</evidence>
<dbReference type="Pfam" id="PF01909">
    <property type="entry name" value="NTP_transf_2"/>
    <property type="match status" value="1"/>
</dbReference>
<dbReference type="GO" id="GO:0046872">
    <property type="term" value="F:metal ion binding"/>
    <property type="evidence" value="ECO:0007669"/>
    <property type="project" value="UniProtKB-KW"/>
</dbReference>
<comment type="catalytic activity">
    <reaction evidence="14">
        <text>pyruvate + ATP + H2O = phosphoenolpyruvate + AMP + phosphate + 2 H(+)</text>
        <dbReference type="Rhea" id="RHEA:11364"/>
        <dbReference type="ChEBI" id="CHEBI:15361"/>
        <dbReference type="ChEBI" id="CHEBI:15377"/>
        <dbReference type="ChEBI" id="CHEBI:15378"/>
        <dbReference type="ChEBI" id="CHEBI:30616"/>
        <dbReference type="ChEBI" id="CHEBI:43474"/>
        <dbReference type="ChEBI" id="CHEBI:58702"/>
        <dbReference type="ChEBI" id="CHEBI:456215"/>
        <dbReference type="EC" id="2.7.9.2"/>
    </reaction>
</comment>
<organism evidence="17 18">
    <name type="scientific">Sporotomaculum syntrophicum</name>
    <dbReference type="NCBI Taxonomy" id="182264"/>
    <lineage>
        <taxon>Bacteria</taxon>
        <taxon>Bacillati</taxon>
        <taxon>Bacillota</taxon>
        <taxon>Clostridia</taxon>
        <taxon>Eubacteriales</taxon>
        <taxon>Desulfallaceae</taxon>
        <taxon>Sporotomaculum</taxon>
    </lineage>
</organism>